<reference evidence="2 3" key="2">
    <citation type="journal article" date="2021" name="Mar. Drugs">
        <title>A New Micromonospora Strain with Antibiotic Activity Isolated from the Microbiome of a Mid-Atlantic Deep-Sea Sponge.</title>
        <authorList>
            <person name="Back C.R."/>
            <person name="Stennett H.L."/>
            <person name="Williams S.E."/>
            <person name="Wang L."/>
            <person name="Ojeda Gomez J."/>
            <person name="Abdulle O.M."/>
            <person name="Duffy T."/>
            <person name="Neal C."/>
            <person name="Mantell J."/>
            <person name="Jepson M.A."/>
            <person name="Hendry K.R."/>
            <person name="Powell D."/>
            <person name="Stach J.E.M."/>
            <person name="Essex-Lopresti A.E."/>
            <person name="Willis C.L."/>
            <person name="Curnow P."/>
            <person name="Race P.R."/>
        </authorList>
    </citation>
    <scope>NUCLEOTIDE SEQUENCE [LARGE SCALE GENOMIC DNA]</scope>
    <source>
        <strain evidence="2 3">28ISP2-46</strain>
    </source>
</reference>
<dbReference type="RefSeq" id="WP_181567875.1">
    <property type="nucleotide sequence ID" value="NZ_CP059322.2"/>
</dbReference>
<name>A0A7L6B054_9ACTN</name>
<reference evidence="3" key="1">
    <citation type="submission" date="2020-07" db="EMBL/GenBank/DDBJ databases">
        <title>A new Micromonospora strain with potent antibiotic activity isolated from the microbiome of a mid-Atlantic deep-sea sponge.</title>
        <authorList>
            <person name="Back C.R."/>
            <person name="Stennett H.L."/>
            <person name="Williams S.E."/>
            <person name="Wang L."/>
            <person name="Ojeda Gomez J."/>
            <person name="Abdulle O.M."/>
            <person name="Duffy T."/>
            <person name="Hendry K.R."/>
            <person name="Powell D."/>
            <person name="Stach J.E."/>
            <person name="Essex-Lopresti A.E."/>
            <person name="Willis C.L."/>
            <person name="Curnow P."/>
            <person name="Race P.R."/>
        </authorList>
    </citation>
    <scope>NUCLEOTIDE SEQUENCE [LARGE SCALE GENOMIC DNA]</scope>
    <source>
        <strain evidence="3">28ISP2-46</strain>
    </source>
</reference>
<evidence type="ECO:0000313" key="2">
    <source>
        <dbReference type="EMBL" id="QLQ35342.1"/>
    </source>
</evidence>
<dbReference type="Proteomes" id="UP000510844">
    <property type="component" value="Chromosome"/>
</dbReference>
<dbReference type="KEGG" id="mfeu:H1D33_18285"/>
<gene>
    <name evidence="2" type="ORF">H1D33_18285</name>
</gene>
<keyword evidence="3" id="KW-1185">Reference proteome</keyword>
<dbReference type="AlphaFoldDB" id="A0A7L6B054"/>
<evidence type="ECO:0000256" key="1">
    <source>
        <dbReference type="SAM" id="MobiDB-lite"/>
    </source>
</evidence>
<accession>A0A7L6B054</accession>
<dbReference type="EMBL" id="CP059322">
    <property type="protein sequence ID" value="QLQ35342.1"/>
    <property type="molecule type" value="Genomic_DNA"/>
</dbReference>
<organism evidence="2 3">
    <name type="scientific">Micromonospora robiginosa</name>
    <dbReference type="NCBI Taxonomy" id="2749844"/>
    <lineage>
        <taxon>Bacteria</taxon>
        <taxon>Bacillati</taxon>
        <taxon>Actinomycetota</taxon>
        <taxon>Actinomycetes</taxon>
        <taxon>Micromonosporales</taxon>
        <taxon>Micromonosporaceae</taxon>
        <taxon>Micromonospora</taxon>
    </lineage>
</organism>
<evidence type="ECO:0000313" key="3">
    <source>
        <dbReference type="Proteomes" id="UP000510844"/>
    </source>
</evidence>
<feature type="region of interest" description="Disordered" evidence="1">
    <location>
        <begin position="1"/>
        <end position="59"/>
    </location>
</feature>
<protein>
    <submittedName>
        <fullName evidence="2">Uncharacterized protein</fullName>
    </submittedName>
</protein>
<sequence length="85" mass="8529">MSTEENHLHPGPGGPGGNLCFHPGDDIDEPTAQHLAVGPGGGGGQACFHPGDADGTPTERLADDLAADLHLALTGIDDQQLAVLA</sequence>
<proteinExistence type="predicted"/>